<dbReference type="PANTHER" id="PTHR23088">
    <property type="entry name" value="NITRILASE-RELATED"/>
    <property type="match status" value="1"/>
</dbReference>
<feature type="domain" description="CN hydrolase" evidence="1">
    <location>
        <begin position="1"/>
        <end position="75"/>
    </location>
</feature>
<dbReference type="Gene3D" id="3.60.110.10">
    <property type="entry name" value="Carbon-nitrogen hydrolase"/>
    <property type="match status" value="1"/>
</dbReference>
<dbReference type="InParanoid" id="D8SP53"/>
<gene>
    <name evidence="2" type="ORF">SELMODRAFT_17053</name>
</gene>
<dbReference type="KEGG" id="smo:SELMODRAFT_17053"/>
<evidence type="ECO:0000259" key="1">
    <source>
        <dbReference type="PROSITE" id="PS50263"/>
    </source>
</evidence>
<reference evidence="2 3" key="1">
    <citation type="journal article" date="2011" name="Science">
        <title>The Selaginella genome identifies genetic changes associated with the evolution of vascular plants.</title>
        <authorList>
            <person name="Banks J.A."/>
            <person name="Nishiyama T."/>
            <person name="Hasebe M."/>
            <person name="Bowman J.L."/>
            <person name="Gribskov M."/>
            <person name="dePamphilis C."/>
            <person name="Albert V.A."/>
            <person name="Aono N."/>
            <person name="Aoyama T."/>
            <person name="Ambrose B.A."/>
            <person name="Ashton N.W."/>
            <person name="Axtell M.J."/>
            <person name="Barker E."/>
            <person name="Barker M.S."/>
            <person name="Bennetzen J.L."/>
            <person name="Bonawitz N.D."/>
            <person name="Chapple C."/>
            <person name="Cheng C."/>
            <person name="Correa L.G."/>
            <person name="Dacre M."/>
            <person name="DeBarry J."/>
            <person name="Dreyer I."/>
            <person name="Elias M."/>
            <person name="Engstrom E.M."/>
            <person name="Estelle M."/>
            <person name="Feng L."/>
            <person name="Finet C."/>
            <person name="Floyd S.K."/>
            <person name="Frommer W.B."/>
            <person name="Fujita T."/>
            <person name="Gramzow L."/>
            <person name="Gutensohn M."/>
            <person name="Harholt J."/>
            <person name="Hattori M."/>
            <person name="Heyl A."/>
            <person name="Hirai T."/>
            <person name="Hiwatashi Y."/>
            <person name="Ishikawa M."/>
            <person name="Iwata M."/>
            <person name="Karol K.G."/>
            <person name="Koehler B."/>
            <person name="Kolukisaoglu U."/>
            <person name="Kubo M."/>
            <person name="Kurata T."/>
            <person name="Lalonde S."/>
            <person name="Li K."/>
            <person name="Li Y."/>
            <person name="Litt A."/>
            <person name="Lyons E."/>
            <person name="Manning G."/>
            <person name="Maruyama T."/>
            <person name="Michael T.P."/>
            <person name="Mikami K."/>
            <person name="Miyazaki S."/>
            <person name="Morinaga S."/>
            <person name="Murata T."/>
            <person name="Mueller-Roeber B."/>
            <person name="Nelson D.R."/>
            <person name="Obara M."/>
            <person name="Oguri Y."/>
            <person name="Olmstead R.G."/>
            <person name="Onodera N."/>
            <person name="Petersen B.L."/>
            <person name="Pils B."/>
            <person name="Prigge M."/>
            <person name="Rensing S.A."/>
            <person name="Riano-Pachon D.M."/>
            <person name="Roberts A.W."/>
            <person name="Sato Y."/>
            <person name="Scheller H.V."/>
            <person name="Schulz B."/>
            <person name="Schulz C."/>
            <person name="Shakirov E.V."/>
            <person name="Shibagaki N."/>
            <person name="Shinohara N."/>
            <person name="Shippen D.E."/>
            <person name="Soerensen I."/>
            <person name="Sotooka R."/>
            <person name="Sugimoto N."/>
            <person name="Sugita M."/>
            <person name="Sumikawa N."/>
            <person name="Tanurdzic M."/>
            <person name="Theissen G."/>
            <person name="Ulvskov P."/>
            <person name="Wakazuki S."/>
            <person name="Weng J.K."/>
            <person name="Willats W.W."/>
            <person name="Wipf D."/>
            <person name="Wolf P.G."/>
            <person name="Yang L."/>
            <person name="Zimmer A.D."/>
            <person name="Zhu Q."/>
            <person name="Mitros T."/>
            <person name="Hellsten U."/>
            <person name="Loque D."/>
            <person name="Otillar R."/>
            <person name="Salamov A."/>
            <person name="Schmutz J."/>
            <person name="Shapiro H."/>
            <person name="Lindquist E."/>
            <person name="Lucas S."/>
            <person name="Rokhsar D."/>
            <person name="Grigoriev I.V."/>
        </authorList>
    </citation>
    <scope>NUCLEOTIDE SEQUENCE [LARGE SCALE GENOMIC DNA]</scope>
</reference>
<dbReference type="EMBL" id="GL377631">
    <property type="protein sequence ID" value="EFJ13610.1"/>
    <property type="molecule type" value="Genomic_DNA"/>
</dbReference>
<dbReference type="PANTHER" id="PTHR23088:SF30">
    <property type="entry name" value="OMEGA-AMIDASE NIT2"/>
    <property type="match status" value="1"/>
</dbReference>
<evidence type="ECO:0000313" key="3">
    <source>
        <dbReference type="Proteomes" id="UP000001514"/>
    </source>
</evidence>
<name>D8SP53_SELML</name>
<dbReference type="OMA" id="NCAYSNA"/>
<dbReference type="SUPFAM" id="SSF56317">
    <property type="entry name" value="Carbon-nitrogen hydrolase"/>
    <property type="match status" value="1"/>
</dbReference>
<accession>D8SP53</accession>
<feature type="non-terminal residue" evidence="2">
    <location>
        <position position="75"/>
    </location>
</feature>
<dbReference type="InterPro" id="IPR036526">
    <property type="entry name" value="C-N_Hydrolase_sf"/>
</dbReference>
<dbReference type="PROSITE" id="PS50263">
    <property type="entry name" value="CN_HYDROLASE"/>
    <property type="match status" value="1"/>
</dbReference>
<protein>
    <recommendedName>
        <fullName evidence="1">CN hydrolase domain-containing protein</fullName>
    </recommendedName>
</protein>
<feature type="non-terminal residue" evidence="2">
    <location>
        <position position="1"/>
    </location>
</feature>
<dbReference type="AlphaFoldDB" id="D8SP53"/>
<dbReference type="GO" id="GO:0016810">
    <property type="term" value="F:hydrolase activity, acting on carbon-nitrogen (but not peptide) bonds"/>
    <property type="evidence" value="ECO:0007669"/>
    <property type="project" value="UniProtKB-ARBA"/>
</dbReference>
<dbReference type="Proteomes" id="UP000001514">
    <property type="component" value="Unassembled WGS sequence"/>
</dbReference>
<keyword evidence="3" id="KW-1185">Reference proteome</keyword>
<dbReference type="InterPro" id="IPR003010">
    <property type="entry name" value="C-N_Hydrolase"/>
</dbReference>
<dbReference type="Gramene" id="EFJ13610">
    <property type="protein sequence ID" value="EFJ13610"/>
    <property type="gene ID" value="SELMODRAFT_17053"/>
</dbReference>
<evidence type="ECO:0000313" key="2">
    <source>
        <dbReference type="EMBL" id="EFJ13610.1"/>
    </source>
</evidence>
<organism evidence="3">
    <name type="scientific">Selaginella moellendorffii</name>
    <name type="common">Spikemoss</name>
    <dbReference type="NCBI Taxonomy" id="88036"/>
    <lineage>
        <taxon>Eukaryota</taxon>
        <taxon>Viridiplantae</taxon>
        <taxon>Streptophyta</taxon>
        <taxon>Embryophyta</taxon>
        <taxon>Tracheophyta</taxon>
        <taxon>Lycopodiopsida</taxon>
        <taxon>Selaginellales</taxon>
        <taxon>Selaginellaceae</taxon>
        <taxon>Selaginella</taxon>
    </lineage>
</organism>
<dbReference type="HOGENOM" id="CLU_2678394_0_0_1"/>
<dbReference type="eggNOG" id="KOG0806">
    <property type="taxonomic scope" value="Eukaryota"/>
</dbReference>
<proteinExistence type="predicted"/>
<sequence>AAGGGSKLILLPEMWNCAYSNASFPIYAGDSPSSKMLSDMAKSKEVTIIRTTCDHLYNTCCIYGKDGSLKGKHRK</sequence>
<dbReference type="Pfam" id="PF00795">
    <property type="entry name" value="CN_hydrolase"/>
    <property type="match status" value="1"/>
</dbReference>
<dbReference type="STRING" id="88036.D8SP53"/>